<accession>A0A371C4Y2</accession>
<feature type="signal peptide" evidence="1">
    <location>
        <begin position="1"/>
        <end position="22"/>
    </location>
</feature>
<organism evidence="2 3">
    <name type="scientific">Yarrowia lipolytica</name>
    <name type="common">Candida lipolytica</name>
    <dbReference type="NCBI Taxonomy" id="4952"/>
    <lineage>
        <taxon>Eukaryota</taxon>
        <taxon>Fungi</taxon>
        <taxon>Dikarya</taxon>
        <taxon>Ascomycota</taxon>
        <taxon>Saccharomycotina</taxon>
        <taxon>Dipodascomycetes</taxon>
        <taxon>Dipodascales</taxon>
        <taxon>Dipodascales incertae sedis</taxon>
        <taxon>Yarrowia</taxon>
    </lineage>
</organism>
<name>A0A371C4Y2_YARLL</name>
<dbReference type="EMBL" id="KZ859014">
    <property type="protein sequence ID" value="RDW25050.1"/>
    <property type="molecule type" value="Genomic_DNA"/>
</dbReference>
<dbReference type="AlphaFoldDB" id="A0A371C4Y2"/>
<gene>
    <name evidence="2" type="ORF">B0I71DRAFT_44499</name>
</gene>
<keyword evidence="1" id="KW-0732">Signal</keyword>
<dbReference type="Proteomes" id="UP000256601">
    <property type="component" value="Unassembled WGS sequence"/>
</dbReference>
<sequence>MTQLLPLRWSAILVHAYSLTHALTHFNSLSTPFNSEKHISHRLEYLRITSNQLPVSRLSPILDPPKATLRVSFRRIVLAVLALLAPTHSTVIGNMDLAATLIGNSNLRQNIISPTLL</sequence>
<protein>
    <submittedName>
        <fullName evidence="2">Uncharacterized protein</fullName>
    </submittedName>
</protein>
<reference evidence="2 3" key="1">
    <citation type="submission" date="2018-07" db="EMBL/GenBank/DDBJ databases">
        <title>Draft Genome Assemblies for Five Robust Yarrowia lipolytica Strains Exhibiting High Lipid Production and Pentose Sugar Utilization and Sugar Alcohol Secretion from Undetoxified Lignocellulosic Biomass Hydrolysates.</title>
        <authorList>
            <consortium name="DOE Joint Genome Institute"/>
            <person name="Walker C."/>
            <person name="Ryu S."/>
            <person name="Na H."/>
            <person name="Zane M."/>
            <person name="LaButti K."/>
            <person name="Lipzen A."/>
            <person name="Haridas S."/>
            <person name="Barry K."/>
            <person name="Grigoriev I.V."/>
            <person name="Quarterman J."/>
            <person name="Slininger P."/>
            <person name="Dien B."/>
            <person name="Trinh C.T."/>
        </authorList>
    </citation>
    <scope>NUCLEOTIDE SEQUENCE [LARGE SCALE GENOMIC DNA]</scope>
    <source>
        <strain evidence="2 3">YB392</strain>
    </source>
</reference>
<evidence type="ECO:0000313" key="2">
    <source>
        <dbReference type="EMBL" id="RDW25050.1"/>
    </source>
</evidence>
<feature type="chain" id="PRO_5016728853" evidence="1">
    <location>
        <begin position="23"/>
        <end position="117"/>
    </location>
</feature>
<proteinExistence type="predicted"/>
<evidence type="ECO:0000313" key="3">
    <source>
        <dbReference type="Proteomes" id="UP000256601"/>
    </source>
</evidence>
<evidence type="ECO:0000256" key="1">
    <source>
        <dbReference type="SAM" id="SignalP"/>
    </source>
</evidence>